<accession>A0AA88XRC5</accession>
<protein>
    <submittedName>
        <fullName evidence="1">Uncharacterized protein</fullName>
    </submittedName>
</protein>
<proteinExistence type="predicted"/>
<dbReference type="AlphaFoldDB" id="A0AA88XRC5"/>
<evidence type="ECO:0000313" key="1">
    <source>
        <dbReference type="EMBL" id="KAK3043205.1"/>
    </source>
</evidence>
<feature type="non-terminal residue" evidence="1">
    <location>
        <position position="1"/>
    </location>
</feature>
<keyword evidence="2" id="KW-1185">Reference proteome</keyword>
<gene>
    <name evidence="1" type="ORF">RJ639_001638</name>
</gene>
<reference evidence="1" key="1">
    <citation type="submission" date="2022-12" db="EMBL/GenBank/DDBJ databases">
        <title>Draft genome assemblies for two species of Escallonia (Escalloniales).</title>
        <authorList>
            <person name="Chanderbali A."/>
            <person name="Dervinis C."/>
            <person name="Anghel I."/>
            <person name="Soltis D."/>
            <person name="Soltis P."/>
            <person name="Zapata F."/>
        </authorList>
    </citation>
    <scope>NUCLEOTIDE SEQUENCE</scope>
    <source>
        <strain evidence="1">UCBG64.0493</strain>
        <tissue evidence="1">Leaf</tissue>
    </source>
</reference>
<evidence type="ECO:0000313" key="2">
    <source>
        <dbReference type="Proteomes" id="UP001188597"/>
    </source>
</evidence>
<name>A0AA88XRC5_9ASTE</name>
<organism evidence="1 2">
    <name type="scientific">Escallonia herrerae</name>
    <dbReference type="NCBI Taxonomy" id="1293975"/>
    <lineage>
        <taxon>Eukaryota</taxon>
        <taxon>Viridiplantae</taxon>
        <taxon>Streptophyta</taxon>
        <taxon>Embryophyta</taxon>
        <taxon>Tracheophyta</taxon>
        <taxon>Spermatophyta</taxon>
        <taxon>Magnoliopsida</taxon>
        <taxon>eudicotyledons</taxon>
        <taxon>Gunneridae</taxon>
        <taxon>Pentapetalae</taxon>
        <taxon>asterids</taxon>
        <taxon>campanulids</taxon>
        <taxon>Escalloniales</taxon>
        <taxon>Escalloniaceae</taxon>
        <taxon>Escallonia</taxon>
    </lineage>
</organism>
<comment type="caution">
    <text evidence="1">The sequence shown here is derived from an EMBL/GenBank/DDBJ whole genome shotgun (WGS) entry which is preliminary data.</text>
</comment>
<dbReference type="EMBL" id="JAVXUP010000009">
    <property type="protein sequence ID" value="KAK3043205.1"/>
    <property type="molecule type" value="Genomic_DNA"/>
</dbReference>
<dbReference type="Proteomes" id="UP001188597">
    <property type="component" value="Unassembled WGS sequence"/>
</dbReference>
<sequence length="66" mass="7674">DKTVARIEERISAWIFVPKGSPHFTLVMLLRVLQLLYFIWSTFLRAQHIGPEEAKQHTTTLVINPD</sequence>